<keyword evidence="9 11" id="KW-0030">Aminoacyl-tRNA synthetase</keyword>
<keyword evidence="8 11" id="KW-0648">Protein biosynthesis</keyword>
<dbReference type="RefSeq" id="WP_379775846.1">
    <property type="nucleotide sequence ID" value="NZ_JBHSMZ010000024.1"/>
</dbReference>
<comment type="subunit">
    <text evidence="3 11">Tetramer of two alpha and two beta subunits.</text>
</comment>
<sequence length="698" mass="75950">MNQTLLVELQTEELPPKALVKLGAAFANGIANGLKARDFLEADSVVTTYATPRRLAVSITNVRPTSPDKAIREKVLPVAVALDKDGKPTAPLAKKLAALGFPDLQIADLERAQDGKAESFFYSHTAPGSQLAEGLQPVLEEAVAKLPIPKVMSYQRPDGETVQFVRPVHTLLALHGDAVVPLSLLGLAAGRATLGHRFLSDGQSFDIAEASQYAAALKDQGKVVASSDERKETIRTQLLAKAGADQVLMPEALLDEVTALVEWPVVYECRFEDVFLAVPQECLILTMQTNQKYFALTDNDGKLRSRFLIVSNIATDDPAAIVGGNERVVRPRLSDAKFFFEQDKKKPLASRLPLLANVVYHNKLGTQLERTQRVTRLASNIAQRLGYDVALAERGAQLAKADLLTDMVGEFPELQGIMGTYYARNDGENEEVALAASEHYQPRFSGDALPATNTGLAVALADKLETLVGIWAIGLQPTGEKDPFALRRHALGVTRMLLEKRLALPISALLADAVATFEGQAGFKDPSVEVTAFMLDRLRGLLRDRGFSPNEVEAVLAQNPDRVDDVVQRLEAVQSFAALPESASLAAANKRITNILKKNEDALAQAGSVNPALLQDEAEKKLYASVQRVQPEVDAAFERGDFSGTLKTLAQLRDDVDAFFNDVMVMAEDVQLRNNRLALLAILHRMMNRVADISKLAA</sequence>
<dbReference type="Pfam" id="PF05746">
    <property type="entry name" value="DALR_1"/>
    <property type="match status" value="1"/>
</dbReference>
<gene>
    <name evidence="11 13" type="primary">glyS</name>
    <name evidence="13" type="ORF">ACFPO9_23855</name>
</gene>
<evidence type="ECO:0000256" key="3">
    <source>
        <dbReference type="ARBA" id="ARBA00011209"/>
    </source>
</evidence>
<proteinExistence type="inferred from homology"/>
<evidence type="ECO:0000256" key="8">
    <source>
        <dbReference type="ARBA" id="ARBA00022917"/>
    </source>
</evidence>
<dbReference type="EC" id="6.1.1.14" evidence="11"/>
<keyword evidence="5 11" id="KW-0436">Ligase</keyword>
<evidence type="ECO:0000259" key="12">
    <source>
        <dbReference type="SMART" id="SM00836"/>
    </source>
</evidence>
<evidence type="ECO:0000256" key="4">
    <source>
        <dbReference type="ARBA" id="ARBA00022490"/>
    </source>
</evidence>
<dbReference type="InterPro" id="IPR015944">
    <property type="entry name" value="Gly-tRNA-synth_bsu"/>
</dbReference>
<evidence type="ECO:0000256" key="11">
    <source>
        <dbReference type="HAMAP-Rule" id="MF_00255"/>
    </source>
</evidence>
<comment type="caution">
    <text evidence="13">The sequence shown here is derived from an EMBL/GenBank/DDBJ whole genome shotgun (WGS) entry which is preliminary data.</text>
</comment>
<name>A0ABW0S3K1_9BURK</name>
<evidence type="ECO:0000256" key="1">
    <source>
        <dbReference type="ARBA" id="ARBA00004496"/>
    </source>
</evidence>
<dbReference type="SMART" id="SM00836">
    <property type="entry name" value="DALR_1"/>
    <property type="match status" value="1"/>
</dbReference>
<reference evidence="14" key="1">
    <citation type="journal article" date="2019" name="Int. J. Syst. Evol. Microbiol.">
        <title>The Global Catalogue of Microorganisms (GCM) 10K type strain sequencing project: providing services to taxonomists for standard genome sequencing and annotation.</title>
        <authorList>
            <consortium name="The Broad Institute Genomics Platform"/>
            <consortium name="The Broad Institute Genome Sequencing Center for Infectious Disease"/>
            <person name="Wu L."/>
            <person name="Ma J."/>
        </authorList>
    </citation>
    <scope>NUCLEOTIDE SEQUENCE [LARGE SCALE GENOMIC DNA]</scope>
    <source>
        <strain evidence="14">CGMCC 4.5798</strain>
    </source>
</reference>
<dbReference type="InterPro" id="IPR009080">
    <property type="entry name" value="tRNAsynth_Ia_anticodon-bd"/>
</dbReference>
<dbReference type="InterPro" id="IPR008909">
    <property type="entry name" value="DALR_anticod-bd"/>
</dbReference>
<dbReference type="Proteomes" id="UP001596086">
    <property type="component" value="Unassembled WGS sequence"/>
</dbReference>
<dbReference type="NCBIfam" id="TIGR00211">
    <property type="entry name" value="glyS"/>
    <property type="match status" value="1"/>
</dbReference>
<dbReference type="GO" id="GO:0004820">
    <property type="term" value="F:glycine-tRNA ligase activity"/>
    <property type="evidence" value="ECO:0007669"/>
    <property type="project" value="UniProtKB-EC"/>
</dbReference>
<keyword evidence="7 11" id="KW-0067">ATP-binding</keyword>
<dbReference type="PRINTS" id="PR01045">
    <property type="entry name" value="TRNASYNTHGB"/>
</dbReference>
<keyword evidence="4 11" id="KW-0963">Cytoplasm</keyword>
<dbReference type="InterPro" id="IPR006194">
    <property type="entry name" value="Gly-tRNA-synth_heterodimer"/>
</dbReference>
<keyword evidence="14" id="KW-1185">Reference proteome</keyword>
<evidence type="ECO:0000313" key="14">
    <source>
        <dbReference type="Proteomes" id="UP001596086"/>
    </source>
</evidence>
<evidence type="ECO:0000256" key="9">
    <source>
        <dbReference type="ARBA" id="ARBA00023146"/>
    </source>
</evidence>
<dbReference type="SUPFAM" id="SSF47323">
    <property type="entry name" value="Anticodon-binding domain of a subclass of class I aminoacyl-tRNA synthetases"/>
    <property type="match status" value="1"/>
</dbReference>
<evidence type="ECO:0000313" key="13">
    <source>
        <dbReference type="EMBL" id="MFC5551563.1"/>
    </source>
</evidence>
<comment type="similarity">
    <text evidence="2 11">Belongs to the class-II aminoacyl-tRNA synthetase family.</text>
</comment>
<dbReference type="HAMAP" id="MF_00255">
    <property type="entry name" value="Gly_tRNA_synth_beta"/>
    <property type="match status" value="1"/>
</dbReference>
<accession>A0ABW0S3K1</accession>
<dbReference type="EMBL" id="JBHSMZ010000024">
    <property type="protein sequence ID" value="MFC5551563.1"/>
    <property type="molecule type" value="Genomic_DNA"/>
</dbReference>
<evidence type="ECO:0000256" key="5">
    <source>
        <dbReference type="ARBA" id="ARBA00022598"/>
    </source>
</evidence>
<organism evidence="13 14">
    <name type="scientific">Massilia aerilata</name>
    <dbReference type="NCBI Taxonomy" id="453817"/>
    <lineage>
        <taxon>Bacteria</taxon>
        <taxon>Pseudomonadati</taxon>
        <taxon>Pseudomonadota</taxon>
        <taxon>Betaproteobacteria</taxon>
        <taxon>Burkholderiales</taxon>
        <taxon>Oxalobacteraceae</taxon>
        <taxon>Telluria group</taxon>
        <taxon>Massilia</taxon>
    </lineage>
</organism>
<feature type="domain" description="DALR anticodon binding" evidence="12">
    <location>
        <begin position="591"/>
        <end position="696"/>
    </location>
</feature>
<protein>
    <recommendedName>
        <fullName evidence="11">Glycine--tRNA ligase beta subunit</fullName>
        <ecNumber evidence="11">6.1.1.14</ecNumber>
    </recommendedName>
    <alternativeName>
        <fullName evidence="11">Glycyl-tRNA synthetase beta subunit</fullName>
        <shortName evidence="11">GlyRS</shortName>
    </alternativeName>
</protein>
<dbReference type="SUPFAM" id="SSF109604">
    <property type="entry name" value="HD-domain/PDEase-like"/>
    <property type="match status" value="1"/>
</dbReference>
<comment type="catalytic activity">
    <reaction evidence="10 11">
        <text>tRNA(Gly) + glycine + ATP = glycyl-tRNA(Gly) + AMP + diphosphate</text>
        <dbReference type="Rhea" id="RHEA:16013"/>
        <dbReference type="Rhea" id="RHEA-COMP:9664"/>
        <dbReference type="Rhea" id="RHEA-COMP:9683"/>
        <dbReference type="ChEBI" id="CHEBI:30616"/>
        <dbReference type="ChEBI" id="CHEBI:33019"/>
        <dbReference type="ChEBI" id="CHEBI:57305"/>
        <dbReference type="ChEBI" id="CHEBI:78442"/>
        <dbReference type="ChEBI" id="CHEBI:78522"/>
        <dbReference type="ChEBI" id="CHEBI:456215"/>
        <dbReference type="EC" id="6.1.1.14"/>
    </reaction>
</comment>
<evidence type="ECO:0000256" key="6">
    <source>
        <dbReference type="ARBA" id="ARBA00022741"/>
    </source>
</evidence>
<dbReference type="PANTHER" id="PTHR30075:SF2">
    <property type="entry name" value="GLYCINE--TRNA LIGASE, CHLOROPLASTIC_MITOCHONDRIAL 2"/>
    <property type="match status" value="1"/>
</dbReference>
<keyword evidence="6 11" id="KW-0547">Nucleotide-binding</keyword>
<comment type="subcellular location">
    <subcellularLocation>
        <location evidence="1 11">Cytoplasm</location>
    </subcellularLocation>
</comment>
<dbReference type="PANTHER" id="PTHR30075">
    <property type="entry name" value="GLYCYL-TRNA SYNTHETASE"/>
    <property type="match status" value="1"/>
</dbReference>
<evidence type="ECO:0000256" key="2">
    <source>
        <dbReference type="ARBA" id="ARBA00008226"/>
    </source>
</evidence>
<dbReference type="Gene3D" id="1.10.730.10">
    <property type="entry name" value="Isoleucyl-tRNA Synthetase, Domain 1"/>
    <property type="match status" value="1"/>
</dbReference>
<dbReference type="PROSITE" id="PS50861">
    <property type="entry name" value="AA_TRNA_LIGASE_II_GLYAB"/>
    <property type="match status" value="1"/>
</dbReference>
<evidence type="ECO:0000256" key="10">
    <source>
        <dbReference type="ARBA" id="ARBA00047937"/>
    </source>
</evidence>
<evidence type="ECO:0000256" key="7">
    <source>
        <dbReference type="ARBA" id="ARBA00022840"/>
    </source>
</evidence>
<dbReference type="Pfam" id="PF02092">
    <property type="entry name" value="tRNA_synt_2f"/>
    <property type="match status" value="1"/>
</dbReference>